<sequence>MQQIQSAAVRCQRRGPCRSAHQLALAHAQRIIGITYAGDQGWIALNARARHARGSAQYWIVAK</sequence>
<name>A0A502HYJ9_9PSED</name>
<reference evidence="1 2" key="1">
    <citation type="journal article" date="2019" name="Environ. Microbiol.">
        <title>Species interactions and distinct microbial communities in high Arctic permafrost affected cryosols are associated with the CH4 and CO2 gas fluxes.</title>
        <authorList>
            <person name="Altshuler I."/>
            <person name="Hamel J."/>
            <person name="Turney S."/>
            <person name="Magnuson E."/>
            <person name="Levesque R."/>
            <person name="Greer C."/>
            <person name="Whyte L.G."/>
        </authorList>
    </citation>
    <scope>NUCLEOTIDE SEQUENCE [LARGE SCALE GENOMIC DNA]</scope>
    <source>
        <strain evidence="1 2">E3</strain>
    </source>
</reference>
<organism evidence="1 2">
    <name type="scientific">Pseudomonas arsenicoxydans</name>
    <dbReference type="NCBI Taxonomy" id="702115"/>
    <lineage>
        <taxon>Bacteria</taxon>
        <taxon>Pseudomonadati</taxon>
        <taxon>Pseudomonadota</taxon>
        <taxon>Gammaproteobacteria</taxon>
        <taxon>Pseudomonadales</taxon>
        <taxon>Pseudomonadaceae</taxon>
        <taxon>Pseudomonas</taxon>
    </lineage>
</organism>
<gene>
    <name evidence="1" type="ORF">EAH78_07390</name>
</gene>
<dbReference type="EMBL" id="RCZE01000003">
    <property type="protein sequence ID" value="TPG79641.1"/>
    <property type="molecule type" value="Genomic_DNA"/>
</dbReference>
<evidence type="ECO:0000313" key="1">
    <source>
        <dbReference type="EMBL" id="TPG79641.1"/>
    </source>
</evidence>
<evidence type="ECO:0000313" key="2">
    <source>
        <dbReference type="Proteomes" id="UP000317933"/>
    </source>
</evidence>
<protein>
    <submittedName>
        <fullName evidence="1">Uncharacterized protein</fullName>
    </submittedName>
</protein>
<comment type="caution">
    <text evidence="1">The sequence shown here is derived from an EMBL/GenBank/DDBJ whole genome shotgun (WGS) entry which is preliminary data.</text>
</comment>
<accession>A0A502HYJ9</accession>
<dbReference type="Proteomes" id="UP000317933">
    <property type="component" value="Unassembled WGS sequence"/>
</dbReference>
<proteinExistence type="predicted"/>
<dbReference type="AlphaFoldDB" id="A0A502HYJ9"/>